<dbReference type="InterPro" id="IPR003615">
    <property type="entry name" value="HNH_nuc"/>
</dbReference>
<comment type="caution">
    <text evidence="2">The sequence shown here is derived from an EMBL/GenBank/DDBJ whole genome shotgun (WGS) entry which is preliminary data.</text>
</comment>
<keyword evidence="3" id="KW-1185">Reference proteome</keyword>
<dbReference type="EMBL" id="BSEN01000001">
    <property type="protein sequence ID" value="GLJ74602.1"/>
    <property type="molecule type" value="Genomic_DNA"/>
</dbReference>
<organism evidence="2 3">
    <name type="scientific">Leifsonia poae</name>
    <dbReference type="NCBI Taxonomy" id="110933"/>
    <lineage>
        <taxon>Bacteria</taxon>
        <taxon>Bacillati</taxon>
        <taxon>Actinomycetota</taxon>
        <taxon>Actinomycetes</taxon>
        <taxon>Micrococcales</taxon>
        <taxon>Microbacteriaceae</taxon>
        <taxon>Leifsonia</taxon>
    </lineage>
</organism>
<dbReference type="SMART" id="SM00507">
    <property type="entry name" value="HNHc"/>
    <property type="match status" value="1"/>
</dbReference>
<dbReference type="GO" id="GO:0004519">
    <property type="term" value="F:endonuclease activity"/>
    <property type="evidence" value="ECO:0007669"/>
    <property type="project" value="UniProtKB-KW"/>
</dbReference>
<dbReference type="Pfam" id="PF02720">
    <property type="entry name" value="DUF222"/>
    <property type="match status" value="1"/>
</dbReference>
<feature type="domain" description="HNH nuclease" evidence="1">
    <location>
        <begin position="250"/>
        <end position="303"/>
    </location>
</feature>
<dbReference type="Pfam" id="PF13391">
    <property type="entry name" value="HNH_2"/>
    <property type="match status" value="1"/>
</dbReference>
<dbReference type="CDD" id="cd00085">
    <property type="entry name" value="HNHc"/>
    <property type="match status" value="1"/>
</dbReference>
<dbReference type="AlphaFoldDB" id="A0A9W6H6L7"/>
<reference evidence="2" key="1">
    <citation type="journal article" date="2014" name="Int. J. Syst. Evol. Microbiol.">
        <title>Complete genome sequence of Corynebacterium casei LMG S-19264T (=DSM 44701T), isolated from a smear-ripened cheese.</title>
        <authorList>
            <consortium name="US DOE Joint Genome Institute (JGI-PGF)"/>
            <person name="Walter F."/>
            <person name="Albersmeier A."/>
            <person name="Kalinowski J."/>
            <person name="Ruckert C."/>
        </authorList>
    </citation>
    <scope>NUCLEOTIDE SEQUENCE</scope>
    <source>
        <strain evidence="2">VKM Ac-1401</strain>
    </source>
</reference>
<dbReference type="InterPro" id="IPR003870">
    <property type="entry name" value="DUF222"/>
</dbReference>
<name>A0A9W6H6L7_9MICO</name>
<evidence type="ECO:0000313" key="3">
    <source>
        <dbReference type="Proteomes" id="UP001142372"/>
    </source>
</evidence>
<keyword evidence="2" id="KW-0540">Nuclease</keyword>
<proteinExistence type="predicted"/>
<keyword evidence="2" id="KW-0378">Hydrolase</keyword>
<reference evidence="2" key="2">
    <citation type="submission" date="2023-01" db="EMBL/GenBank/DDBJ databases">
        <authorList>
            <person name="Sun Q."/>
            <person name="Evtushenko L."/>
        </authorList>
    </citation>
    <scope>NUCLEOTIDE SEQUENCE</scope>
    <source>
        <strain evidence="2">VKM Ac-1401</strain>
    </source>
</reference>
<dbReference type="Proteomes" id="UP001142372">
    <property type="component" value="Unassembled WGS sequence"/>
</dbReference>
<accession>A0A9W6H6L7</accession>
<sequence length="346" mass="37243">MRGVSVHHASVIVRELNKAAPSCSVDAIAEGERLLVEHAPDLSVEETRVLAAHVRDRLDEDGIEPREDRQRRRRSLTITTTADGMTHVDWYLDPESAASVVTAIDTLVGAQLRRVQFGDPGAGGAPGASGASGASFAASSVDALDELTEIPVTRSLAQIRSDEATEVFRHLASCSSPAAAGHPPVSIIVRIALDALVSGRGRGEIDGVEAPVSAATVRRMAADAKIIPVVLGGAGEVLDLGRSRRLFSRAQRLALAERDGGCAWSGCPHPPSYTEAHHIRWWDADAGPTDLDNGVLLCSRHHHRVHDDGWQIEVRRNVPYFIPPEHVDLSRRPRRGGRIALPERVA</sequence>
<evidence type="ECO:0000313" key="2">
    <source>
        <dbReference type="EMBL" id="GLJ74602.1"/>
    </source>
</evidence>
<keyword evidence="2" id="KW-0255">Endonuclease</keyword>
<gene>
    <name evidence="2" type="ORF">GCM10017584_01750</name>
</gene>
<evidence type="ECO:0000259" key="1">
    <source>
        <dbReference type="SMART" id="SM00507"/>
    </source>
</evidence>
<dbReference type="Gene3D" id="1.10.30.50">
    <property type="match status" value="1"/>
</dbReference>
<protein>
    <submittedName>
        <fullName evidence="2">HNH endonuclease</fullName>
    </submittedName>
</protein>